<comment type="caution">
    <text evidence="1">The sequence shown here is derived from an EMBL/GenBank/DDBJ whole genome shotgun (WGS) entry which is preliminary data.</text>
</comment>
<dbReference type="Proteomes" id="UP001501047">
    <property type="component" value="Unassembled WGS sequence"/>
</dbReference>
<accession>A0ABP3W2B9</accession>
<dbReference type="RefSeq" id="WP_343826728.1">
    <property type="nucleotide sequence ID" value="NZ_BAAACI010000006.1"/>
</dbReference>
<dbReference type="EMBL" id="BAAACI010000006">
    <property type="protein sequence ID" value="GAA0774549.1"/>
    <property type="molecule type" value="Genomic_DNA"/>
</dbReference>
<organism evidence="1 2">
    <name type="scientific">Clostridium subterminale</name>
    <dbReference type="NCBI Taxonomy" id="1550"/>
    <lineage>
        <taxon>Bacteria</taxon>
        <taxon>Bacillati</taxon>
        <taxon>Bacillota</taxon>
        <taxon>Clostridia</taxon>
        <taxon>Eubacteriales</taxon>
        <taxon>Clostridiaceae</taxon>
        <taxon>Clostridium</taxon>
    </lineage>
</organism>
<gene>
    <name evidence="1" type="ORF">GCM10008908_24590</name>
</gene>
<evidence type="ECO:0000313" key="1">
    <source>
        <dbReference type="EMBL" id="GAA0774549.1"/>
    </source>
</evidence>
<proteinExistence type="predicted"/>
<evidence type="ECO:0000313" key="2">
    <source>
        <dbReference type="Proteomes" id="UP001501047"/>
    </source>
</evidence>
<sequence>MIYIILILISLSGFSIETNGFHYEYKGLIAILFKLIYGEELNK</sequence>
<reference evidence="2" key="1">
    <citation type="journal article" date="2019" name="Int. J. Syst. Evol. Microbiol.">
        <title>The Global Catalogue of Microorganisms (GCM) 10K type strain sequencing project: providing services to taxonomists for standard genome sequencing and annotation.</title>
        <authorList>
            <consortium name="The Broad Institute Genomics Platform"/>
            <consortium name="The Broad Institute Genome Sequencing Center for Infectious Disease"/>
            <person name="Wu L."/>
            <person name="Ma J."/>
        </authorList>
    </citation>
    <scope>NUCLEOTIDE SEQUENCE [LARGE SCALE GENOMIC DNA]</scope>
    <source>
        <strain evidence="2">JCM 1417</strain>
    </source>
</reference>
<name>A0ABP3W2B9_CLOSU</name>
<keyword evidence="2" id="KW-1185">Reference proteome</keyword>
<protein>
    <submittedName>
        <fullName evidence="1">Uncharacterized protein</fullName>
    </submittedName>
</protein>